<name>A0AAE1AJE6_9GAST</name>
<organism evidence="1 2">
    <name type="scientific">Elysia crispata</name>
    <name type="common">lettuce slug</name>
    <dbReference type="NCBI Taxonomy" id="231223"/>
    <lineage>
        <taxon>Eukaryota</taxon>
        <taxon>Metazoa</taxon>
        <taxon>Spiralia</taxon>
        <taxon>Lophotrochozoa</taxon>
        <taxon>Mollusca</taxon>
        <taxon>Gastropoda</taxon>
        <taxon>Heterobranchia</taxon>
        <taxon>Euthyneura</taxon>
        <taxon>Panpulmonata</taxon>
        <taxon>Sacoglossa</taxon>
        <taxon>Placobranchoidea</taxon>
        <taxon>Plakobranchidae</taxon>
        <taxon>Elysia</taxon>
    </lineage>
</organism>
<gene>
    <name evidence="1" type="ORF">RRG08_029230</name>
</gene>
<reference evidence="1" key="1">
    <citation type="journal article" date="2023" name="G3 (Bethesda)">
        <title>A reference genome for the long-term kleptoplast-retaining sea slug Elysia crispata morphotype clarki.</title>
        <authorList>
            <person name="Eastman K.E."/>
            <person name="Pendleton A.L."/>
            <person name="Shaikh M.A."/>
            <person name="Suttiyut T."/>
            <person name="Ogas R."/>
            <person name="Tomko P."/>
            <person name="Gavelis G."/>
            <person name="Widhalm J.R."/>
            <person name="Wisecaver J.H."/>
        </authorList>
    </citation>
    <scope>NUCLEOTIDE SEQUENCE</scope>
    <source>
        <strain evidence="1">ECLA1</strain>
    </source>
</reference>
<accession>A0AAE1AJE6</accession>
<sequence>MKGRDWWVCGPCDLCTHLLQMTGSTRDTSFSEIIELTGSHFSKLLQSPWPRPWGLSLEHQCGFWTRPLSCFTRDLSPMNPKTRGNCNVANLVDIHRTSLELLSVDNFVLSPVRLPRFCFFRVS</sequence>
<dbReference type="EMBL" id="JAWDGP010001738">
    <property type="protein sequence ID" value="KAK3788782.1"/>
    <property type="molecule type" value="Genomic_DNA"/>
</dbReference>
<proteinExistence type="predicted"/>
<evidence type="ECO:0000313" key="1">
    <source>
        <dbReference type="EMBL" id="KAK3788782.1"/>
    </source>
</evidence>
<keyword evidence="2" id="KW-1185">Reference proteome</keyword>
<comment type="caution">
    <text evidence="1">The sequence shown here is derived from an EMBL/GenBank/DDBJ whole genome shotgun (WGS) entry which is preliminary data.</text>
</comment>
<dbReference type="Proteomes" id="UP001283361">
    <property type="component" value="Unassembled WGS sequence"/>
</dbReference>
<evidence type="ECO:0000313" key="2">
    <source>
        <dbReference type="Proteomes" id="UP001283361"/>
    </source>
</evidence>
<dbReference type="AlphaFoldDB" id="A0AAE1AJE6"/>
<protein>
    <submittedName>
        <fullName evidence="1">Uncharacterized protein</fullName>
    </submittedName>
</protein>